<organism evidence="8 9">
    <name type="scientific">Gordonia humi</name>
    <dbReference type="NCBI Taxonomy" id="686429"/>
    <lineage>
        <taxon>Bacteria</taxon>
        <taxon>Bacillati</taxon>
        <taxon>Actinomycetota</taxon>
        <taxon>Actinomycetes</taxon>
        <taxon>Mycobacteriales</taxon>
        <taxon>Gordoniaceae</taxon>
        <taxon>Gordonia</taxon>
    </lineage>
</organism>
<dbReference type="InterPro" id="IPR011701">
    <property type="entry name" value="MFS"/>
</dbReference>
<evidence type="ECO:0000256" key="4">
    <source>
        <dbReference type="ARBA" id="ARBA00023136"/>
    </source>
</evidence>
<feature type="transmembrane region" description="Helical" evidence="5">
    <location>
        <begin position="132"/>
        <end position="154"/>
    </location>
</feature>
<evidence type="ECO:0000313" key="8">
    <source>
        <dbReference type="EMBL" id="MBB4135218.1"/>
    </source>
</evidence>
<feature type="transmembrane region" description="Helical" evidence="5">
    <location>
        <begin position="98"/>
        <end position="120"/>
    </location>
</feature>
<dbReference type="PANTHER" id="PTHR42718:SF42">
    <property type="entry name" value="EXPORT PROTEIN"/>
    <property type="match status" value="1"/>
</dbReference>
<keyword evidence="4 5" id="KW-0472">Membrane</keyword>
<feature type="transmembrane region" description="Helical" evidence="5">
    <location>
        <begin position="160"/>
        <end position="182"/>
    </location>
</feature>
<feature type="transmembrane region" description="Helical" evidence="5">
    <location>
        <begin position="194"/>
        <end position="211"/>
    </location>
</feature>
<dbReference type="CDD" id="cd17321">
    <property type="entry name" value="MFS_MMR_MDR_like"/>
    <property type="match status" value="1"/>
</dbReference>
<name>A0A840EY04_9ACTN</name>
<feature type="transmembrane region" description="Helical" evidence="5">
    <location>
        <begin position="223"/>
        <end position="241"/>
    </location>
</feature>
<dbReference type="Pfam" id="PF07690">
    <property type="entry name" value="MFS_1"/>
    <property type="match status" value="1"/>
</dbReference>
<feature type="transmembrane region" description="Helical" evidence="5">
    <location>
        <begin position="484"/>
        <end position="503"/>
    </location>
</feature>
<gene>
    <name evidence="8" type="ORF">BKA16_001770</name>
</gene>
<feature type="transmembrane region" description="Helical" evidence="5">
    <location>
        <begin position="45"/>
        <end position="66"/>
    </location>
</feature>
<feature type="transmembrane region" description="Helical" evidence="5">
    <location>
        <begin position="351"/>
        <end position="369"/>
    </location>
</feature>
<keyword evidence="2 5" id="KW-0812">Transmembrane</keyword>
<evidence type="ECO:0000313" key="9">
    <source>
        <dbReference type="Proteomes" id="UP000551501"/>
    </source>
</evidence>
<evidence type="ECO:0000259" key="7">
    <source>
        <dbReference type="PROSITE" id="PS50850"/>
    </source>
</evidence>
<sequence length="526" mass="54233">MTFRAAWLILISCAAVSLVVAAMAALNTALPDIAAETGATNSQMTWILDSYTLILAALLLPAGAIGDRLGRRGVLLIGLIVFGVGSLAAIWVDTPNQLIITRLVAGAGAALIMPTTLSLITAGVPRERRAIAISVWAAVAGAGAIAGFFVTGVLMNYFHWHSVFITFAASTLAVLVLVLTIGTSKDDAPGRFDVIGSLTSMAAVAGVVFGLMEAPHRGWSDPWILVCLIGGVVLIGVFIVVEHRRDEPLLDVDLFRNRAFASGSLSVSLQFLASFGMFFLILQQLQLVFGYSPLKSAIALFPMVVGVGVFALVGNYVAVRFHSLRFVLAIGIGIAAIGVIALGVFDIDVYWKVGVMLSVCAVGIGLATAPSTTAIMSNTPLENQGVGSAVNDTARELGAAIGIALAGSIMAAGYSDRIGPTAEAAKAQLGAVDPHAATVADEAIRGSMAGAVKVSEQLPPAASELADHIAAGARAAFEPPLQTSFLVLGSVLAVGAVFLGWFAPSKVIADDESAAATTERESEPLA</sequence>
<keyword evidence="6" id="KW-0732">Signal</keyword>
<dbReference type="InterPro" id="IPR036259">
    <property type="entry name" value="MFS_trans_sf"/>
</dbReference>
<feature type="domain" description="Major facilitator superfamily (MFS) profile" evidence="7">
    <location>
        <begin position="8"/>
        <end position="507"/>
    </location>
</feature>
<dbReference type="Proteomes" id="UP000551501">
    <property type="component" value="Unassembled WGS sequence"/>
</dbReference>
<feature type="transmembrane region" description="Helical" evidence="5">
    <location>
        <begin position="262"/>
        <end position="285"/>
    </location>
</feature>
<feature type="transmembrane region" description="Helical" evidence="5">
    <location>
        <begin position="73"/>
        <end position="92"/>
    </location>
</feature>
<proteinExistence type="predicted"/>
<comment type="subcellular location">
    <subcellularLocation>
        <location evidence="1">Cell membrane</location>
        <topology evidence="1">Multi-pass membrane protein</topology>
    </subcellularLocation>
</comment>
<dbReference type="InterPro" id="IPR020846">
    <property type="entry name" value="MFS_dom"/>
</dbReference>
<accession>A0A840EY04</accession>
<feature type="transmembrane region" description="Helical" evidence="5">
    <location>
        <begin position="326"/>
        <end position="345"/>
    </location>
</feature>
<dbReference type="PANTHER" id="PTHR42718">
    <property type="entry name" value="MAJOR FACILITATOR SUPERFAMILY MULTIDRUG TRANSPORTER MFSC"/>
    <property type="match status" value="1"/>
</dbReference>
<evidence type="ECO:0000256" key="1">
    <source>
        <dbReference type="ARBA" id="ARBA00004651"/>
    </source>
</evidence>
<comment type="caution">
    <text evidence="8">The sequence shown here is derived from an EMBL/GenBank/DDBJ whole genome shotgun (WGS) entry which is preliminary data.</text>
</comment>
<evidence type="ECO:0000256" key="3">
    <source>
        <dbReference type="ARBA" id="ARBA00022989"/>
    </source>
</evidence>
<dbReference type="EMBL" id="JACIFP010000001">
    <property type="protein sequence ID" value="MBB4135218.1"/>
    <property type="molecule type" value="Genomic_DNA"/>
</dbReference>
<dbReference type="RefSeq" id="WP_183370290.1">
    <property type="nucleotide sequence ID" value="NZ_BAABHL010000127.1"/>
</dbReference>
<dbReference type="AlphaFoldDB" id="A0A840EY04"/>
<keyword evidence="9" id="KW-1185">Reference proteome</keyword>
<dbReference type="Gene3D" id="1.20.1250.20">
    <property type="entry name" value="MFS general substrate transporter like domains"/>
    <property type="match status" value="2"/>
</dbReference>
<dbReference type="PRINTS" id="PR01036">
    <property type="entry name" value="TCRTETB"/>
</dbReference>
<evidence type="ECO:0000256" key="2">
    <source>
        <dbReference type="ARBA" id="ARBA00022692"/>
    </source>
</evidence>
<dbReference type="GO" id="GO:0005886">
    <property type="term" value="C:plasma membrane"/>
    <property type="evidence" value="ECO:0007669"/>
    <property type="project" value="UniProtKB-SubCell"/>
</dbReference>
<feature type="chain" id="PRO_5032908435" evidence="6">
    <location>
        <begin position="25"/>
        <end position="526"/>
    </location>
</feature>
<feature type="transmembrane region" description="Helical" evidence="5">
    <location>
        <begin position="297"/>
        <end position="319"/>
    </location>
</feature>
<feature type="signal peptide" evidence="6">
    <location>
        <begin position="1"/>
        <end position="24"/>
    </location>
</feature>
<dbReference type="PROSITE" id="PS50850">
    <property type="entry name" value="MFS"/>
    <property type="match status" value="1"/>
</dbReference>
<reference evidence="8 9" key="1">
    <citation type="submission" date="2020-08" db="EMBL/GenBank/DDBJ databases">
        <title>Sequencing the genomes of 1000 actinobacteria strains.</title>
        <authorList>
            <person name="Klenk H.-P."/>
        </authorList>
    </citation>
    <scope>NUCLEOTIDE SEQUENCE [LARGE SCALE GENOMIC DNA]</scope>
    <source>
        <strain evidence="8 9">DSM 45298</strain>
    </source>
</reference>
<keyword evidence="3 5" id="KW-1133">Transmembrane helix</keyword>
<protein>
    <submittedName>
        <fullName evidence="8">EmrB/QacA subfamily drug resistance transporter</fullName>
    </submittedName>
</protein>
<evidence type="ECO:0000256" key="5">
    <source>
        <dbReference type="SAM" id="Phobius"/>
    </source>
</evidence>
<dbReference type="GO" id="GO:0022857">
    <property type="term" value="F:transmembrane transporter activity"/>
    <property type="evidence" value="ECO:0007669"/>
    <property type="project" value="InterPro"/>
</dbReference>
<dbReference type="SUPFAM" id="SSF103473">
    <property type="entry name" value="MFS general substrate transporter"/>
    <property type="match status" value="2"/>
</dbReference>
<evidence type="ECO:0000256" key="6">
    <source>
        <dbReference type="SAM" id="SignalP"/>
    </source>
</evidence>